<comment type="caution">
    <text evidence="1">The sequence shown here is derived from an EMBL/GenBank/DDBJ whole genome shotgun (WGS) entry which is preliminary data.</text>
</comment>
<sequence length="106" mass="12094">MGRPFPNKVKHKKTSHIPRYAQEPLDTVKIARTVSADGGAEISPATNYQFRNAYFSIVDEDTSELLHFAKNIGNFYSGLAEYKSIEWCILNIEQRPLRIYNDCLVA</sequence>
<dbReference type="AlphaFoldDB" id="A0A0F8VSN8"/>
<protein>
    <submittedName>
        <fullName evidence="1">Uncharacterized protein</fullName>
    </submittedName>
</protein>
<name>A0A0F8VSN8_9ZZZZ</name>
<organism evidence="1">
    <name type="scientific">marine sediment metagenome</name>
    <dbReference type="NCBI Taxonomy" id="412755"/>
    <lineage>
        <taxon>unclassified sequences</taxon>
        <taxon>metagenomes</taxon>
        <taxon>ecological metagenomes</taxon>
    </lineage>
</organism>
<reference evidence="1" key="1">
    <citation type="journal article" date="2015" name="Nature">
        <title>Complex archaea that bridge the gap between prokaryotes and eukaryotes.</title>
        <authorList>
            <person name="Spang A."/>
            <person name="Saw J.H."/>
            <person name="Jorgensen S.L."/>
            <person name="Zaremba-Niedzwiedzka K."/>
            <person name="Martijn J."/>
            <person name="Lind A.E."/>
            <person name="van Eijk R."/>
            <person name="Schleper C."/>
            <person name="Guy L."/>
            <person name="Ettema T.J."/>
        </authorList>
    </citation>
    <scope>NUCLEOTIDE SEQUENCE</scope>
</reference>
<evidence type="ECO:0000313" key="1">
    <source>
        <dbReference type="EMBL" id="KKK47348.1"/>
    </source>
</evidence>
<gene>
    <name evidence="1" type="ORF">LCGC14_3156150</name>
</gene>
<feature type="non-terminal residue" evidence="1">
    <location>
        <position position="106"/>
    </location>
</feature>
<proteinExistence type="predicted"/>
<dbReference type="EMBL" id="LAZR01069623">
    <property type="protein sequence ID" value="KKK47348.1"/>
    <property type="molecule type" value="Genomic_DNA"/>
</dbReference>
<accession>A0A0F8VSN8</accession>